<dbReference type="Proteomes" id="UP000266340">
    <property type="component" value="Unassembled WGS sequence"/>
</dbReference>
<dbReference type="InterPro" id="IPR002826">
    <property type="entry name" value="MptE-like"/>
</dbReference>
<comment type="caution">
    <text evidence="2">The sequence shown here is derived from an EMBL/GenBank/DDBJ whole genome shotgun (WGS) entry which is preliminary data.</text>
</comment>
<dbReference type="AlphaFoldDB" id="A0A398CQH5"/>
<accession>A0A398CQH5</accession>
<reference evidence="2 3" key="1">
    <citation type="submission" date="2018-09" db="EMBL/GenBank/DDBJ databases">
        <title>Cohnella cavernae sp. nov., isolated from a karst cave.</title>
        <authorList>
            <person name="Zhu H."/>
        </authorList>
    </citation>
    <scope>NUCLEOTIDE SEQUENCE [LARGE SCALE GENOMIC DNA]</scope>
    <source>
        <strain evidence="2 3">K2E09-144</strain>
    </source>
</reference>
<protein>
    <submittedName>
        <fullName evidence="2">DUF115 domain-containing protein</fullName>
    </submittedName>
</protein>
<dbReference type="EMBL" id="QXJM01000039">
    <property type="protein sequence ID" value="RIE02067.1"/>
    <property type="molecule type" value="Genomic_DNA"/>
</dbReference>
<feature type="domain" description="6-hydroxymethylpterin diphosphokinase MptE-like" evidence="1">
    <location>
        <begin position="191"/>
        <end position="357"/>
    </location>
</feature>
<dbReference type="PANTHER" id="PTHR41786:SF1">
    <property type="entry name" value="6-HYDROXYMETHYLPTERIN DIPHOSPHOKINASE MPTE-LIKE DOMAIN-CONTAINING PROTEIN"/>
    <property type="match status" value="1"/>
</dbReference>
<sequence length="460" mass="51649">MNNANHIIHRAAVSGQSPTISLEKARNGMWTGFTETAGVPFYLHSRYDPVNEAERFIAAQLKDWADDRPERIVIYGMGCGHHVKALLKETHGSDVIVEVWESNVPAFSLMESKGVFEGLLEEPRLMAVVTEELLLFSERIQEWQGQRVLVIVHEPSLRIVPPELEPLKRVLRDYQMQKNSAIVHRDLLQANFDRNVRTMHPSLSLFQDMHAVPAILISAGPSLVKSLASLADASKYALLGAVGTVVSLLLSHGIRPDFVVMSDPQPNMLDQLQGWETEEDIPLFYLSTLYSEVVERYRGPQFILYQEGFDSAEEMASARGEPLVKTGGSVSTTLFSLSKLLRFEPICLVGQDLAYTDNSTHAAGTPLYQKFEEHTKGEYVKAVDGRGMVRSPRNLQIYKKWFEERALESNETYYNGTEGGAYIEGFSHVSLAEFVALTGKNDVAEAREYFQRQARSSFTT</sequence>
<dbReference type="RefSeq" id="WP_119150107.1">
    <property type="nucleotide sequence ID" value="NZ_JBHSOV010000009.1"/>
</dbReference>
<dbReference type="OrthoDB" id="5291305at2"/>
<evidence type="ECO:0000313" key="3">
    <source>
        <dbReference type="Proteomes" id="UP000266340"/>
    </source>
</evidence>
<keyword evidence="3" id="KW-1185">Reference proteome</keyword>
<organism evidence="2 3">
    <name type="scientific">Cohnella faecalis</name>
    <dbReference type="NCBI Taxonomy" id="2315694"/>
    <lineage>
        <taxon>Bacteria</taxon>
        <taxon>Bacillati</taxon>
        <taxon>Bacillota</taxon>
        <taxon>Bacilli</taxon>
        <taxon>Bacillales</taxon>
        <taxon>Paenibacillaceae</taxon>
        <taxon>Cohnella</taxon>
    </lineage>
</organism>
<evidence type="ECO:0000259" key="1">
    <source>
        <dbReference type="Pfam" id="PF01973"/>
    </source>
</evidence>
<proteinExistence type="predicted"/>
<name>A0A398CQH5_9BACL</name>
<gene>
    <name evidence="2" type="ORF">D3H35_14990</name>
</gene>
<dbReference type="Pfam" id="PF01973">
    <property type="entry name" value="MptE-like"/>
    <property type="match status" value="1"/>
</dbReference>
<dbReference type="PANTHER" id="PTHR41786">
    <property type="entry name" value="MOTILITY ACCESSORY FACTOR MAF"/>
    <property type="match status" value="1"/>
</dbReference>
<evidence type="ECO:0000313" key="2">
    <source>
        <dbReference type="EMBL" id="RIE02067.1"/>
    </source>
</evidence>